<evidence type="ECO:0000313" key="3">
    <source>
        <dbReference type="Proteomes" id="UP000215127"/>
    </source>
</evidence>
<dbReference type="EMBL" id="LT853696">
    <property type="protein sequence ID" value="SMQ50884.1"/>
    <property type="molecule type" value="Genomic_DNA"/>
</dbReference>
<name>A0A1X7RTW4_ZYMT9</name>
<accession>A0A1X7RTW4</accession>
<evidence type="ECO:0000256" key="1">
    <source>
        <dbReference type="SAM" id="MobiDB-lite"/>
    </source>
</evidence>
<dbReference type="AlphaFoldDB" id="A0A1X7RTW4"/>
<dbReference type="Proteomes" id="UP000215127">
    <property type="component" value="Chromosome 5"/>
</dbReference>
<evidence type="ECO:0000313" key="2">
    <source>
        <dbReference type="EMBL" id="SMQ50884.1"/>
    </source>
</evidence>
<feature type="region of interest" description="Disordered" evidence="1">
    <location>
        <begin position="680"/>
        <end position="707"/>
    </location>
</feature>
<organism evidence="2 3">
    <name type="scientific">Zymoseptoria tritici (strain ST99CH_3D7)</name>
    <dbReference type="NCBI Taxonomy" id="1276538"/>
    <lineage>
        <taxon>Eukaryota</taxon>
        <taxon>Fungi</taxon>
        <taxon>Dikarya</taxon>
        <taxon>Ascomycota</taxon>
        <taxon>Pezizomycotina</taxon>
        <taxon>Dothideomycetes</taxon>
        <taxon>Dothideomycetidae</taxon>
        <taxon>Mycosphaerellales</taxon>
        <taxon>Mycosphaerellaceae</taxon>
        <taxon>Zymoseptoria</taxon>
    </lineage>
</organism>
<evidence type="ECO:0008006" key="4">
    <source>
        <dbReference type="Google" id="ProtNLM"/>
    </source>
</evidence>
<dbReference type="PANTHER" id="PTHR40788">
    <property type="entry name" value="CLR5 DOMAIN-CONTAINING PROTEIN-RELATED"/>
    <property type="match status" value="1"/>
</dbReference>
<reference evidence="2 3" key="1">
    <citation type="submission" date="2016-06" db="EMBL/GenBank/DDBJ databases">
        <authorList>
            <person name="Kjaerup R.B."/>
            <person name="Dalgaard T.S."/>
            <person name="Juul-Madsen H.R."/>
        </authorList>
    </citation>
    <scope>NUCLEOTIDE SEQUENCE [LARGE SCALE GENOMIC DNA]</scope>
</reference>
<sequence>MVDIDWTNPEAVMQAMQAMGIGGDPTDGSPGGLPVPTTITPSEVRKTRSHRAASIFKNYHLLHGILERHEATIQKRWNKRSNPQKRAILTKAWGSKMPSGHRPDFQHLRKGTATIPQNDMQHRQEYMWPFINEEDLMKSKTLLLFLNARGRNSPADFAAADLESMHVGLITAAVMPAFLNEYVMVFTGRHDAERYGELLHWDDHTEAFEWLMTKRCPNPGEGLLILESQDKIMSFLVATATEILHDISDQQLLDYPLQDPPPIPANDSGFDSLAAMASEAPYRVPARLSFSRIESLLAARRDAAADNMWALREDPAYYSELLLTARDHRHETLPDLNGHVHPLFRFGREDILWARVIANEITNAFIQLEIFTNLQEQAARLKTMQDQYNCDVHPEKDLPKPYLDAILRFRYYLKYASKGPIGLLKHALVSSPAFRSKFARRPEERPEELRIDVMRKAGKKMDLDEAEFLWLATILWEDGHDSSVVRLPIIVDELQRLVDTSAKTKSLVSSHIAVGMSDLAIVTECLRQIDIYQPWSNQFEEQMVDRMEAIEKEFSRTAAPWTRLLRAVTGSQTALAKYGAASEGRFNYPIEKRRTRETTEAMQRAEANLDLFWRKVDEILHLNAGDLDGFAVKTLLHERELQRTPDWVEPTKSKPVTRIEPLTRPLSEVYFDLEQRTERTIQPSDTVKERTKRKTRPEPNEQQSTLPVEANVAHDSEVHPTFEVDQRALKVFRTLFYTPSLTGAPGEVSWTDFLHALRSVGFLGEKLYGSVWQFTPTKFDVERSIQFHEPHPSGKIPFWKARRHGRRLSRNYGWFGQMFSLSQKAVA</sequence>
<dbReference type="STRING" id="1276538.A0A1X7RTW4"/>
<gene>
    <name evidence="2" type="ORF">ZT3D7_G6037</name>
</gene>
<proteinExistence type="predicted"/>
<protein>
    <recommendedName>
        <fullName evidence="4">Clr5 domain-containing protein</fullName>
    </recommendedName>
</protein>
<keyword evidence="3" id="KW-1185">Reference proteome</keyword>
<dbReference type="PANTHER" id="PTHR40788:SF2">
    <property type="entry name" value="CLR5 DOMAIN-CONTAINING PROTEIN"/>
    <property type="match status" value="1"/>
</dbReference>